<dbReference type="PANTHER" id="PTHR21310:SF15">
    <property type="entry name" value="AMINOGLYCOSIDE PHOSPHOTRANSFERASE DOMAIN-CONTAINING PROTEIN"/>
    <property type="match status" value="1"/>
</dbReference>
<dbReference type="KEGG" id="tco:Theco_0906"/>
<evidence type="ECO:0000259" key="1">
    <source>
        <dbReference type="Pfam" id="PF01636"/>
    </source>
</evidence>
<evidence type="ECO:0000313" key="3">
    <source>
        <dbReference type="Proteomes" id="UP000010795"/>
    </source>
</evidence>
<dbReference type="STRING" id="717605.Theco_0906"/>
<dbReference type="GO" id="GO:0016740">
    <property type="term" value="F:transferase activity"/>
    <property type="evidence" value="ECO:0007669"/>
    <property type="project" value="UniProtKB-KW"/>
</dbReference>
<dbReference type="RefSeq" id="WP_015253857.1">
    <property type="nucleotide sequence ID" value="NC_019897.1"/>
</dbReference>
<sequence length="301" mass="34150">MTTELDPELLKAFVQDEPIVELLALDPGYSGHGSDVWLIRTAASEMIVRSSRLREEPDHEFWWGLKQLFGVDPRDMIHFEANLKLLGGIPDIPVPQVLVRKSLHGREYLAVERMEGSMLRSFVGQPDGLLHDFGVWLAKVHSISFDKFGNLAGTQAEAKERFHPRLAETMRIMVEREHAHDPAMNKYLTIVLGQLEHLPAPETFCPVMIDLGPTQFLAENGKIAALVDAEAYVAAPRELDFVGLEYVMDKRAARPFAEGYSSVRAMPDLSRCRMVYRFFYLLMGVQGSVDIRRWLAQPELF</sequence>
<evidence type="ECO:0000313" key="2">
    <source>
        <dbReference type="EMBL" id="AGA57099.1"/>
    </source>
</evidence>
<name>L0EBU5_THECK</name>
<proteinExistence type="predicted"/>
<accession>L0EBU5</accession>
<reference evidence="3" key="1">
    <citation type="submission" date="2012-01" db="EMBL/GenBank/DDBJ databases">
        <title>Complete sequence of chromosome of Thermobacillus composti KWC4.</title>
        <authorList>
            <person name="Lucas S."/>
            <person name="Han J."/>
            <person name="Lapidus A."/>
            <person name="Cheng J.-F."/>
            <person name="Goodwin L."/>
            <person name="Pitluck S."/>
            <person name="Peters L."/>
            <person name="Ovchinnikova G."/>
            <person name="Teshima H."/>
            <person name="Detter J.C."/>
            <person name="Han C."/>
            <person name="Tapia R."/>
            <person name="Land M."/>
            <person name="Hauser L."/>
            <person name="Kyrpides N."/>
            <person name="Ivanova N."/>
            <person name="Pagani I."/>
            <person name="Anderson I."/>
            <person name="Woyke T."/>
        </authorList>
    </citation>
    <scope>NUCLEOTIDE SEQUENCE [LARGE SCALE GENOMIC DNA]</scope>
    <source>
        <strain evidence="3">DSM 18247 / JCM 13945 / KWC4</strain>
    </source>
</reference>
<dbReference type="AlphaFoldDB" id="L0EBU5"/>
<feature type="domain" description="Aminoglycoside phosphotransferase" evidence="1">
    <location>
        <begin position="31"/>
        <end position="262"/>
    </location>
</feature>
<dbReference type="Proteomes" id="UP000010795">
    <property type="component" value="Chromosome"/>
</dbReference>
<dbReference type="InterPro" id="IPR002575">
    <property type="entry name" value="Aminoglycoside_PTrfase"/>
</dbReference>
<protein>
    <submittedName>
        <fullName evidence="2">Phosphotransferase family protein</fullName>
    </submittedName>
</protein>
<dbReference type="Gene3D" id="3.90.1200.10">
    <property type="match status" value="1"/>
</dbReference>
<dbReference type="EMBL" id="CP003255">
    <property type="protein sequence ID" value="AGA57099.1"/>
    <property type="molecule type" value="Genomic_DNA"/>
</dbReference>
<dbReference type="Pfam" id="PF01636">
    <property type="entry name" value="APH"/>
    <property type="match status" value="1"/>
</dbReference>
<dbReference type="eggNOG" id="COG3173">
    <property type="taxonomic scope" value="Bacteria"/>
</dbReference>
<dbReference type="HOGENOM" id="CLU_082939_0_0_9"/>
<dbReference type="InterPro" id="IPR011009">
    <property type="entry name" value="Kinase-like_dom_sf"/>
</dbReference>
<organism evidence="2 3">
    <name type="scientific">Thermobacillus composti (strain DSM 18247 / JCM 13945 / KWC4)</name>
    <dbReference type="NCBI Taxonomy" id="717605"/>
    <lineage>
        <taxon>Bacteria</taxon>
        <taxon>Bacillati</taxon>
        <taxon>Bacillota</taxon>
        <taxon>Bacilli</taxon>
        <taxon>Bacillales</taxon>
        <taxon>Paenibacillaceae</taxon>
        <taxon>Thermobacillus</taxon>
    </lineage>
</organism>
<dbReference type="InterPro" id="IPR051678">
    <property type="entry name" value="AGP_Transferase"/>
</dbReference>
<keyword evidence="2" id="KW-0808">Transferase</keyword>
<gene>
    <name evidence="2" type="ordered locus">Theco_0906</name>
</gene>
<dbReference type="SUPFAM" id="SSF56112">
    <property type="entry name" value="Protein kinase-like (PK-like)"/>
    <property type="match status" value="1"/>
</dbReference>
<keyword evidence="3" id="KW-1185">Reference proteome</keyword>
<dbReference type="PANTHER" id="PTHR21310">
    <property type="entry name" value="AMINOGLYCOSIDE PHOSPHOTRANSFERASE-RELATED-RELATED"/>
    <property type="match status" value="1"/>
</dbReference>